<dbReference type="InterPro" id="IPR000909">
    <property type="entry name" value="PLipase_C_PInositol-sp_X_dom"/>
</dbReference>
<dbReference type="Proteomes" id="UP001583172">
    <property type="component" value="Unassembled WGS sequence"/>
</dbReference>
<dbReference type="Gene3D" id="2.60.40.150">
    <property type="entry name" value="C2 domain"/>
    <property type="match status" value="1"/>
</dbReference>
<keyword evidence="1" id="KW-0442">Lipid degradation</keyword>
<dbReference type="SUPFAM" id="SSF49562">
    <property type="entry name" value="C2 domain (Calcium/lipid-binding domain, CaLB)"/>
    <property type="match status" value="1"/>
</dbReference>
<comment type="caution">
    <text evidence="4">The sequence shown here is derived from an EMBL/GenBank/DDBJ whole genome shotgun (WGS) entry which is preliminary data.</text>
</comment>
<dbReference type="Pfam" id="PF00387">
    <property type="entry name" value="PI-PLC-Y"/>
    <property type="match status" value="1"/>
</dbReference>
<feature type="domain" description="PI-PLC Y-box" evidence="3">
    <location>
        <begin position="399"/>
        <end position="514"/>
    </location>
</feature>
<dbReference type="InterPro" id="IPR017946">
    <property type="entry name" value="PLC-like_Pdiesterase_TIM-brl"/>
</dbReference>
<reference evidence="4 5" key="1">
    <citation type="journal article" date="2024" name="Commun. Biol.">
        <title>Comparative genomic analysis of thermophilic fungi reveals convergent evolutionary adaptations and gene losses.</title>
        <authorList>
            <person name="Steindorff A.S."/>
            <person name="Aguilar-Pontes M.V."/>
            <person name="Robinson A.J."/>
            <person name="Andreopoulos B."/>
            <person name="LaButti K."/>
            <person name="Kuo A."/>
            <person name="Mondo S."/>
            <person name="Riley R."/>
            <person name="Otillar R."/>
            <person name="Haridas S."/>
            <person name="Lipzen A."/>
            <person name="Grimwood J."/>
            <person name="Schmutz J."/>
            <person name="Clum A."/>
            <person name="Reid I.D."/>
            <person name="Moisan M.C."/>
            <person name="Butler G."/>
            <person name="Nguyen T.T.M."/>
            <person name="Dewar K."/>
            <person name="Conant G."/>
            <person name="Drula E."/>
            <person name="Henrissat B."/>
            <person name="Hansel C."/>
            <person name="Singer S."/>
            <person name="Hutchinson M.I."/>
            <person name="de Vries R.P."/>
            <person name="Natvig D.O."/>
            <person name="Powell A.J."/>
            <person name="Tsang A."/>
            <person name="Grigoriev I.V."/>
        </authorList>
    </citation>
    <scope>NUCLEOTIDE SEQUENCE [LARGE SCALE GENOMIC DNA]</scope>
    <source>
        <strain evidence="4 5">CBS 620.91</strain>
    </source>
</reference>
<gene>
    <name evidence="4" type="ORF">VTJ49DRAFT_4223</name>
</gene>
<sequence length="667" mass="75838">MAGFKLRRQEVKRSNFIRRMTTFALGSPSHGRHVMLEVIRAALACNLNTITGVAAMASFHECFKRHVRHIYDMIRNGEQLLSRDKYEAFMRKTQGLSDDELMDATDFEAYTFDEFFWLWSNNEAAWRAGGKKHQDPVDDSYPISNYFISSSHNTYLEGNQLSSKSSAEAYRAALTNGCRCIEIDVWNGSVPRTPSRSPNPSERRPFSSGSVSRLASDTLEVIVGSRPSRQHSRSPSAVQMTLASSNPRESATTLDPKDLCERLEKSRDSRSIHRVEPVVHHRGTMTSTVGFREVCRAIRETAFVTNPLPIIVSLEVGADREQQEVMVEIMKEEWDGLLLDAPFDFCDPYRQQPRLRDLLRKILIKVKRLEDVKTDGEPDRGRSRGISSIRAKPPICEALAALAIYTHSEHYEDEKSLSSRTPSHIFSLSEDSFLSLAVDTSKIQKVLEHNRDFFMRIYPKGLRVDSSNPDPSFHWRRGVQMVAMNWQKTDEGMMLNHGMFSGTHGWVLKPAWLRSDNPAHGRKQQDQRTMDLRITVLAGQFLRKRVGVGVACDKTFRPKVKVELHVEKLQRSLDSAKETAPARTDNPDWGMSPPSLDFLGVQNVEEELSFVRFKVADSANFGAEPIAWACIRLDRLRPGYRCVDLLNPLSRRPSGGKLLVKIDKTWK</sequence>
<dbReference type="PANTHER" id="PTHR10336">
    <property type="entry name" value="PHOSPHOINOSITIDE-SPECIFIC PHOSPHOLIPASE C FAMILY PROTEIN"/>
    <property type="match status" value="1"/>
</dbReference>
<evidence type="ECO:0000256" key="2">
    <source>
        <dbReference type="SAM" id="MobiDB-lite"/>
    </source>
</evidence>
<dbReference type="PANTHER" id="PTHR10336:SF82">
    <property type="entry name" value="PHOSPHOINOSITIDE PHOSPHOLIPASE C"/>
    <property type="match status" value="1"/>
</dbReference>
<comment type="catalytic activity">
    <reaction evidence="1">
        <text>a 1,2-diacyl-sn-glycero-3-phospho-(1D-myo-inositol-4,5-bisphosphate) + H2O = 1D-myo-inositol 1,4,5-trisphosphate + a 1,2-diacyl-sn-glycerol + H(+)</text>
        <dbReference type="Rhea" id="RHEA:33179"/>
        <dbReference type="ChEBI" id="CHEBI:15377"/>
        <dbReference type="ChEBI" id="CHEBI:15378"/>
        <dbReference type="ChEBI" id="CHEBI:17815"/>
        <dbReference type="ChEBI" id="CHEBI:58456"/>
        <dbReference type="ChEBI" id="CHEBI:203600"/>
        <dbReference type="EC" id="3.1.4.11"/>
    </reaction>
</comment>
<dbReference type="SMART" id="SM00148">
    <property type="entry name" value="PLCXc"/>
    <property type="match status" value="1"/>
</dbReference>
<dbReference type="SMART" id="SM00149">
    <property type="entry name" value="PLCYc"/>
    <property type="match status" value="1"/>
</dbReference>
<dbReference type="PROSITE" id="PS50008">
    <property type="entry name" value="PIPLC_Y_DOMAIN"/>
    <property type="match status" value="1"/>
</dbReference>
<name>A0ABR3V5W4_HUMIN</name>
<keyword evidence="5" id="KW-1185">Reference proteome</keyword>
<dbReference type="InterPro" id="IPR001192">
    <property type="entry name" value="PI-PLC_fam"/>
</dbReference>
<dbReference type="InterPro" id="IPR035892">
    <property type="entry name" value="C2_domain_sf"/>
</dbReference>
<protein>
    <recommendedName>
        <fullName evidence="1">Phosphoinositide phospholipase C</fullName>
        <ecNumber evidence="1">3.1.4.11</ecNumber>
    </recommendedName>
</protein>
<proteinExistence type="predicted"/>
<organism evidence="4 5">
    <name type="scientific">Humicola insolens</name>
    <name type="common">Soft-rot fungus</name>
    <dbReference type="NCBI Taxonomy" id="85995"/>
    <lineage>
        <taxon>Eukaryota</taxon>
        <taxon>Fungi</taxon>
        <taxon>Dikarya</taxon>
        <taxon>Ascomycota</taxon>
        <taxon>Pezizomycotina</taxon>
        <taxon>Sordariomycetes</taxon>
        <taxon>Sordariomycetidae</taxon>
        <taxon>Sordariales</taxon>
        <taxon>Chaetomiaceae</taxon>
        <taxon>Mycothermus</taxon>
    </lineage>
</organism>
<feature type="region of interest" description="Disordered" evidence="2">
    <location>
        <begin position="189"/>
        <end position="212"/>
    </location>
</feature>
<accession>A0ABR3V5W4</accession>
<dbReference type="SUPFAM" id="SSF51695">
    <property type="entry name" value="PLC-like phosphodiesterases"/>
    <property type="match status" value="1"/>
</dbReference>
<evidence type="ECO:0000313" key="4">
    <source>
        <dbReference type="EMBL" id="KAL1837125.1"/>
    </source>
</evidence>
<keyword evidence="1" id="KW-0378">Hydrolase</keyword>
<keyword evidence="1" id="KW-0443">Lipid metabolism</keyword>
<dbReference type="EC" id="3.1.4.11" evidence="1"/>
<feature type="compositionally biased region" description="Polar residues" evidence="2">
    <location>
        <begin position="237"/>
        <end position="253"/>
    </location>
</feature>
<feature type="region of interest" description="Disordered" evidence="2">
    <location>
        <begin position="225"/>
        <end position="257"/>
    </location>
</feature>
<dbReference type="PROSITE" id="PS50007">
    <property type="entry name" value="PIPLC_X_DOMAIN"/>
    <property type="match status" value="1"/>
</dbReference>
<evidence type="ECO:0000256" key="1">
    <source>
        <dbReference type="RuleBase" id="RU361133"/>
    </source>
</evidence>
<dbReference type="CDD" id="cd00275">
    <property type="entry name" value="C2_PLC_like"/>
    <property type="match status" value="1"/>
</dbReference>
<dbReference type="Pfam" id="PF00388">
    <property type="entry name" value="PI-PLC-X"/>
    <property type="match status" value="1"/>
</dbReference>
<feature type="compositionally biased region" description="Low complexity" evidence="2">
    <location>
        <begin position="189"/>
        <end position="200"/>
    </location>
</feature>
<dbReference type="InterPro" id="IPR001711">
    <property type="entry name" value="PLipase_C_Pinositol-sp_Y"/>
</dbReference>
<evidence type="ECO:0000313" key="5">
    <source>
        <dbReference type="Proteomes" id="UP001583172"/>
    </source>
</evidence>
<evidence type="ECO:0000259" key="3">
    <source>
        <dbReference type="PROSITE" id="PS50008"/>
    </source>
</evidence>
<dbReference type="CDD" id="cd08598">
    <property type="entry name" value="PI-PLC1c_yeast"/>
    <property type="match status" value="1"/>
</dbReference>
<dbReference type="EMBL" id="JAZGSY010000326">
    <property type="protein sequence ID" value="KAL1837125.1"/>
    <property type="molecule type" value="Genomic_DNA"/>
</dbReference>
<dbReference type="PRINTS" id="PR00390">
    <property type="entry name" value="PHPHLIPASEC"/>
</dbReference>
<dbReference type="Gene3D" id="3.20.20.190">
    <property type="entry name" value="Phosphatidylinositol (PI) phosphodiesterase"/>
    <property type="match status" value="1"/>
</dbReference>